<reference evidence="1 2" key="1">
    <citation type="journal article" date="2017" name="Front. Microbiol.">
        <title>New Insights into the Diversity of the Genus Faecalibacterium.</title>
        <authorList>
            <person name="Benevides L."/>
            <person name="Burman S."/>
            <person name="Martin R."/>
            <person name="Robert V."/>
            <person name="Thomas M."/>
            <person name="Miquel S."/>
            <person name="Chain F."/>
            <person name="Sokol H."/>
            <person name="Bermudez-Humaran L.G."/>
            <person name="Morrison M."/>
            <person name="Langella P."/>
            <person name="Azevedo V.A."/>
            <person name="Chatel J.M."/>
            <person name="Soares S."/>
        </authorList>
    </citation>
    <scope>NUCLEOTIDE SEQUENCE [LARGE SCALE GENOMIC DNA]</scope>
    <source>
        <strain evidence="2">CNCM I-4540</strain>
    </source>
</reference>
<evidence type="ECO:0000313" key="2">
    <source>
        <dbReference type="Proteomes" id="UP000220752"/>
    </source>
</evidence>
<keyword evidence="2" id="KW-1185">Reference proteome</keyword>
<name>A0A2A6Z741_9FIRM</name>
<proteinExistence type="predicted"/>
<dbReference type="Proteomes" id="UP000220752">
    <property type="component" value="Unassembled WGS sequence"/>
</dbReference>
<gene>
    <name evidence="1" type="ORF">CGS46_11620</name>
</gene>
<sequence>MQTAVTVVNLIHDTVTETDRPVCWVFAGCSWRECRSTSGSVTAKDPERTTHIRIPASVCTAGYLPYAQWAALSAAEKAKHWTLKRGWKLVQGAVPALTEAEYAKLEKTHLCCTAAAVSDDREPLLPHWHVEGS</sequence>
<accession>A0A2A6Z741</accession>
<dbReference type="EMBL" id="NMTQ01000037">
    <property type="protein sequence ID" value="PDX57184.1"/>
    <property type="molecule type" value="Genomic_DNA"/>
</dbReference>
<dbReference type="AlphaFoldDB" id="A0A2A6Z741"/>
<evidence type="ECO:0000313" key="1">
    <source>
        <dbReference type="EMBL" id="PDX57184.1"/>
    </source>
</evidence>
<protein>
    <submittedName>
        <fullName evidence="1">Uncharacterized protein</fullName>
    </submittedName>
</protein>
<organism evidence="1 2">
    <name type="scientific">Faecalibacterium langellae</name>
    <dbReference type="NCBI Taxonomy" id="3435293"/>
    <lineage>
        <taxon>Bacteria</taxon>
        <taxon>Bacillati</taxon>
        <taxon>Bacillota</taxon>
        <taxon>Clostridia</taxon>
        <taxon>Eubacteriales</taxon>
        <taxon>Oscillospiraceae</taxon>
        <taxon>Faecalibacterium</taxon>
    </lineage>
</organism>
<comment type="caution">
    <text evidence="1">The sequence shown here is derived from an EMBL/GenBank/DDBJ whole genome shotgun (WGS) entry which is preliminary data.</text>
</comment>